<dbReference type="Pfam" id="PF00300">
    <property type="entry name" value="His_Phos_1"/>
    <property type="match status" value="1"/>
</dbReference>
<proteinExistence type="predicted"/>
<keyword evidence="2" id="KW-1185">Reference proteome</keyword>
<dbReference type="RefSeq" id="XP_060288062.1">
    <property type="nucleotide sequence ID" value="XM_060426767.1"/>
</dbReference>
<dbReference type="GO" id="GO:0016791">
    <property type="term" value="F:phosphatase activity"/>
    <property type="evidence" value="ECO:0007669"/>
    <property type="project" value="TreeGrafter"/>
</dbReference>
<dbReference type="InterPro" id="IPR013078">
    <property type="entry name" value="His_Pase_superF_clade-1"/>
</dbReference>
<dbReference type="SUPFAM" id="SSF53254">
    <property type="entry name" value="Phosphoglycerate mutase-like"/>
    <property type="match status" value="1"/>
</dbReference>
<dbReference type="CDD" id="cd07067">
    <property type="entry name" value="HP_PGM_like"/>
    <property type="match status" value="1"/>
</dbReference>
<dbReference type="EMBL" id="MU838998">
    <property type="protein sequence ID" value="KAK1771849.1"/>
    <property type="molecule type" value="Genomic_DNA"/>
</dbReference>
<dbReference type="SMART" id="SM00855">
    <property type="entry name" value="PGAM"/>
    <property type="match status" value="1"/>
</dbReference>
<evidence type="ECO:0000313" key="1">
    <source>
        <dbReference type="EMBL" id="KAK1771849.1"/>
    </source>
</evidence>
<dbReference type="Proteomes" id="UP001244011">
    <property type="component" value="Unassembled WGS sequence"/>
</dbReference>
<reference evidence="1" key="1">
    <citation type="submission" date="2023-06" db="EMBL/GenBank/DDBJ databases">
        <title>Genome-scale phylogeny and comparative genomics of the fungal order Sordariales.</title>
        <authorList>
            <consortium name="Lawrence Berkeley National Laboratory"/>
            <person name="Hensen N."/>
            <person name="Bonometti L."/>
            <person name="Westerberg I."/>
            <person name="Brannstrom I.O."/>
            <person name="Guillou S."/>
            <person name="Cros-Aarteil S."/>
            <person name="Calhoun S."/>
            <person name="Haridas S."/>
            <person name="Kuo A."/>
            <person name="Mondo S."/>
            <person name="Pangilinan J."/>
            <person name="Riley R."/>
            <person name="Labutti K."/>
            <person name="Andreopoulos B."/>
            <person name="Lipzen A."/>
            <person name="Chen C."/>
            <person name="Yanf M."/>
            <person name="Daum C."/>
            <person name="Ng V."/>
            <person name="Clum A."/>
            <person name="Steindorff A."/>
            <person name="Ohm R."/>
            <person name="Martin F."/>
            <person name="Silar P."/>
            <person name="Natvig D."/>
            <person name="Lalanne C."/>
            <person name="Gautier V."/>
            <person name="Ament-Velasquez S.L."/>
            <person name="Kruys A."/>
            <person name="Hutchinson M.I."/>
            <person name="Powell A.J."/>
            <person name="Barry K."/>
            <person name="Miller A.N."/>
            <person name="Grigoriev I.V."/>
            <person name="Debuchy R."/>
            <person name="Gladieux P."/>
            <person name="Thoren M.H."/>
            <person name="Johannesson H."/>
        </authorList>
    </citation>
    <scope>NUCLEOTIDE SEQUENCE</scope>
    <source>
        <strain evidence="1">8032-3</strain>
    </source>
</reference>
<dbReference type="InterPro" id="IPR050275">
    <property type="entry name" value="PGM_Phosphatase"/>
</dbReference>
<sequence length="255" mass="28764">MPTYVHLIRHAQGFHNLSAANHQLHDPDLTPLGKSQCAELCKIFPHHDKITHLVASPMRRTLYTCLLSFEPAVKAGKTVTALPELQEVSSLPCDTGSPSEKLAAEFDSTQADFSLLRPDWTDKSRSSPWAPEMGKLEERAKKARVWLRTLGSQVKDREDAHIIAVTHGGFLHFLTQDWDGMNPEKGTGWENAEYRSYEFVDATGQDPNASLKETKISWRGRRGSAKGLTETEQRELRSVLKERLEEEFGEKKDAK</sequence>
<comment type="caution">
    <text evidence="1">The sequence shown here is derived from an EMBL/GenBank/DDBJ whole genome shotgun (WGS) entry which is preliminary data.</text>
</comment>
<dbReference type="GeneID" id="85309954"/>
<dbReference type="InterPro" id="IPR029033">
    <property type="entry name" value="His_PPase_superfam"/>
</dbReference>
<gene>
    <name evidence="1" type="ORF">QBC33DRAFT_524997</name>
</gene>
<dbReference type="GO" id="GO:0005737">
    <property type="term" value="C:cytoplasm"/>
    <property type="evidence" value="ECO:0007669"/>
    <property type="project" value="TreeGrafter"/>
</dbReference>
<evidence type="ECO:0000313" key="2">
    <source>
        <dbReference type="Proteomes" id="UP001244011"/>
    </source>
</evidence>
<organism evidence="1 2">
    <name type="scientific">Phialemonium atrogriseum</name>
    <dbReference type="NCBI Taxonomy" id="1093897"/>
    <lineage>
        <taxon>Eukaryota</taxon>
        <taxon>Fungi</taxon>
        <taxon>Dikarya</taxon>
        <taxon>Ascomycota</taxon>
        <taxon>Pezizomycotina</taxon>
        <taxon>Sordariomycetes</taxon>
        <taxon>Sordariomycetidae</taxon>
        <taxon>Cephalothecales</taxon>
        <taxon>Cephalothecaceae</taxon>
        <taxon>Phialemonium</taxon>
    </lineage>
</organism>
<dbReference type="Gene3D" id="3.40.50.1240">
    <property type="entry name" value="Phosphoglycerate mutase-like"/>
    <property type="match status" value="1"/>
</dbReference>
<accession>A0AAJ0C805</accession>
<dbReference type="PANTHER" id="PTHR48100:SF54">
    <property type="entry name" value="PHOSPHATASE SPAC5H10.03-RELATED"/>
    <property type="match status" value="1"/>
</dbReference>
<name>A0AAJ0C805_9PEZI</name>
<dbReference type="AlphaFoldDB" id="A0AAJ0C805"/>
<protein>
    <submittedName>
        <fullName evidence="1">Phosphoglycerate mutase-like protein</fullName>
    </submittedName>
</protein>
<dbReference type="PANTHER" id="PTHR48100">
    <property type="entry name" value="BROAD-SPECIFICITY PHOSPHATASE YOR283W-RELATED"/>
    <property type="match status" value="1"/>
</dbReference>